<dbReference type="NCBIfam" id="NF001670">
    <property type="entry name" value="PRK00435.1"/>
    <property type="match status" value="1"/>
</dbReference>
<evidence type="ECO:0000256" key="1">
    <source>
        <dbReference type="ARBA" id="ARBA00003815"/>
    </source>
</evidence>
<keyword evidence="4 6" id="KW-0251">Elongation factor</keyword>
<evidence type="ECO:0000313" key="11">
    <source>
        <dbReference type="Proteomes" id="UP000317265"/>
    </source>
</evidence>
<protein>
    <recommendedName>
        <fullName evidence="3 6">Elongation factor 1-beta</fullName>
        <shortName evidence="6">EF-1-beta</shortName>
    </recommendedName>
    <alternativeName>
        <fullName evidence="6">aEF-1beta</fullName>
    </alternativeName>
</protein>
<keyword evidence="5 6" id="KW-0648">Protein biosynthesis</keyword>
<dbReference type="InterPro" id="IPR004542">
    <property type="entry name" value="Transl_elong_EF1B_B_arc"/>
</dbReference>
<reference evidence="9 11" key="1">
    <citation type="journal article" date="2019" name="Nat. Microbiol.">
        <title>Expanding anaerobic alkane metabolism in the domain of Archaea.</title>
        <authorList>
            <person name="Wang Y."/>
            <person name="Wegener G."/>
            <person name="Hou J."/>
            <person name="Wang F."/>
            <person name="Xiao X."/>
        </authorList>
    </citation>
    <scope>NUCLEOTIDE SEQUENCE [LARGE SCALE GENOMIC DNA]</scope>
    <source>
        <strain evidence="9">WYZ-LMO11</strain>
    </source>
</reference>
<dbReference type="NCBIfam" id="TIGR00489">
    <property type="entry name" value="aEF-1_beta"/>
    <property type="match status" value="1"/>
</dbReference>
<comment type="caution">
    <text evidence="9">The sequence shown here is derived from an EMBL/GenBank/DDBJ whole genome shotgun (WGS) entry which is preliminary data.</text>
</comment>
<organism evidence="9 11">
    <name type="scientific">Thermoproteota archaeon</name>
    <dbReference type="NCBI Taxonomy" id="2056631"/>
    <lineage>
        <taxon>Archaea</taxon>
        <taxon>Thermoproteota</taxon>
    </lineage>
</organism>
<dbReference type="Gene3D" id="3.30.70.60">
    <property type="match status" value="1"/>
</dbReference>
<name>A0A523BB31_9CREN</name>
<dbReference type="InterPro" id="IPR014038">
    <property type="entry name" value="EF1B_bsu/dsu_GNE"/>
</dbReference>
<dbReference type="GO" id="GO:0003746">
    <property type="term" value="F:translation elongation factor activity"/>
    <property type="evidence" value="ECO:0007669"/>
    <property type="project" value="UniProtKB-UniRule"/>
</dbReference>
<dbReference type="SUPFAM" id="SSF54984">
    <property type="entry name" value="eEF-1beta-like"/>
    <property type="match status" value="1"/>
</dbReference>
<proteinExistence type="inferred from homology"/>
<evidence type="ECO:0000256" key="6">
    <source>
        <dbReference type="HAMAP-Rule" id="MF_00043"/>
    </source>
</evidence>
<dbReference type="SMART" id="SM00888">
    <property type="entry name" value="EF1_GNE"/>
    <property type="match status" value="1"/>
</dbReference>
<dbReference type="Proteomes" id="UP000316080">
    <property type="component" value="Unassembled WGS sequence"/>
</dbReference>
<feature type="domain" description="Translation elongation factor EF1B beta/delta subunit guanine nucleotide exchange" evidence="7">
    <location>
        <begin position="4"/>
        <end position="91"/>
    </location>
</feature>
<evidence type="ECO:0000313" key="10">
    <source>
        <dbReference type="Proteomes" id="UP000316080"/>
    </source>
</evidence>
<dbReference type="AlphaFoldDB" id="A0A523BB31"/>
<dbReference type="EMBL" id="QNVI01000058">
    <property type="protein sequence ID" value="TDA38161.1"/>
    <property type="molecule type" value="Genomic_DNA"/>
</dbReference>
<dbReference type="InterPro" id="IPR036219">
    <property type="entry name" value="eEF-1beta-like_sf"/>
</dbReference>
<evidence type="ECO:0000256" key="2">
    <source>
        <dbReference type="ARBA" id="ARBA00007411"/>
    </source>
</evidence>
<evidence type="ECO:0000256" key="5">
    <source>
        <dbReference type="ARBA" id="ARBA00022917"/>
    </source>
</evidence>
<dbReference type="PANTHER" id="PTHR39647:SF1">
    <property type="entry name" value="ELONGATION FACTOR 1-BETA"/>
    <property type="match status" value="1"/>
</dbReference>
<comment type="function">
    <text evidence="1 6">Promotes the exchange of GDP for GTP in EF-1-alpha/GDP, thus allowing the regeneration of EF-1-alpha/GTP that could then be used to form the ternary complex EF-1-alpha/GTP/AAtRNA.</text>
</comment>
<dbReference type="CDD" id="cd00292">
    <property type="entry name" value="EF1B"/>
    <property type="match status" value="1"/>
</dbReference>
<evidence type="ECO:0000313" key="9">
    <source>
        <dbReference type="EMBL" id="TDA38161.1"/>
    </source>
</evidence>
<dbReference type="Pfam" id="PF00736">
    <property type="entry name" value="EF1_GNE"/>
    <property type="match status" value="1"/>
</dbReference>
<dbReference type="Proteomes" id="UP000317265">
    <property type="component" value="Unassembled WGS sequence"/>
</dbReference>
<dbReference type="PANTHER" id="PTHR39647">
    <property type="entry name" value="ELONGATION FACTOR 1-BETA"/>
    <property type="match status" value="1"/>
</dbReference>
<evidence type="ECO:0000256" key="3">
    <source>
        <dbReference type="ARBA" id="ARBA00017600"/>
    </source>
</evidence>
<dbReference type="HAMAP" id="MF_00043">
    <property type="entry name" value="EF1_beta"/>
    <property type="match status" value="1"/>
</dbReference>
<evidence type="ECO:0000256" key="4">
    <source>
        <dbReference type="ARBA" id="ARBA00022768"/>
    </source>
</evidence>
<reference evidence="8 10" key="2">
    <citation type="journal article" date="2019" name="Nat. Microbiol.">
        <title>Wide diversity of methane and short-chain alkane metabolisms in uncultured archaea.</title>
        <authorList>
            <person name="Borrel G."/>
            <person name="Adam P.S."/>
            <person name="McKay L.J."/>
            <person name="Chen L.X."/>
            <person name="Sierra-Garcia I.N."/>
            <person name="Sieber C.M."/>
            <person name="Letourneur Q."/>
            <person name="Ghozlane A."/>
            <person name="Andersen G.L."/>
            <person name="Li W.J."/>
            <person name="Hallam S.J."/>
            <person name="Muyzer G."/>
            <person name="de Oliveira V.M."/>
            <person name="Inskeep W.P."/>
            <person name="Banfield J.F."/>
            <person name="Gribaldo S."/>
        </authorList>
    </citation>
    <scope>NUCLEOTIDE SEQUENCE [LARGE SCALE GENOMIC DNA]</scope>
    <source>
        <strain evidence="8">Verst-YHS</strain>
    </source>
</reference>
<comment type="similarity">
    <text evidence="2 6">Belongs to the EF-1-beta/EF-1-delta family.</text>
</comment>
<accession>A0A523BB31</accession>
<evidence type="ECO:0000259" key="7">
    <source>
        <dbReference type="SMART" id="SM00888"/>
    </source>
</evidence>
<dbReference type="EMBL" id="RXIH01000035">
    <property type="protein sequence ID" value="RZN55816.1"/>
    <property type="molecule type" value="Genomic_DNA"/>
</dbReference>
<sequence length="93" mass="10471">MPNNILAIFKIYPEDDKVDLEDLKNRLREALPKGNVHIHRIIEEEIAFGIKALKVFVVMPPFFEGGTQPLEEAFSKVKGVSQVDVELVQTLPG</sequence>
<dbReference type="InterPro" id="IPR014717">
    <property type="entry name" value="Transl_elong_EF1B/ribsomal_bS6"/>
</dbReference>
<evidence type="ECO:0000313" key="8">
    <source>
        <dbReference type="EMBL" id="RZN55816.1"/>
    </source>
</evidence>
<gene>
    <name evidence="6" type="primary">ef1b</name>
    <name evidence="9" type="ORF">DSO09_05100</name>
    <name evidence="8" type="ORF">EF809_04550</name>
</gene>